<protein>
    <submittedName>
        <fullName evidence="1">Uncharacterized protein</fullName>
    </submittedName>
</protein>
<proteinExistence type="predicted"/>
<dbReference type="EMBL" id="BK015134">
    <property type="protein sequence ID" value="DAD92422.1"/>
    <property type="molecule type" value="Genomic_DNA"/>
</dbReference>
<reference evidence="1" key="1">
    <citation type="journal article" date="2021" name="Proc. Natl. Acad. Sci. U.S.A.">
        <title>A Catalog of Tens of Thousands of Viruses from Human Metagenomes Reveals Hidden Associations with Chronic Diseases.</title>
        <authorList>
            <person name="Tisza M.J."/>
            <person name="Buck C.B."/>
        </authorList>
    </citation>
    <scope>NUCLEOTIDE SEQUENCE</scope>
    <source>
        <strain evidence="1">CtlwB1</strain>
    </source>
</reference>
<name>A0A8S5NCJ2_9CAUD</name>
<evidence type="ECO:0000313" key="1">
    <source>
        <dbReference type="EMBL" id="DAD92422.1"/>
    </source>
</evidence>
<sequence length="98" mass="10894">MVAKGTIIKLAVSIELPSGLTMDDIDFECKFSVTLNSQTIKKSEMVRNDENSYTCFLDTNIIGRGEIWIETTAYLPDTDYEGGIRPEVDKSATGIRIV</sequence>
<accession>A0A8S5NCJ2</accession>
<organism evidence="1">
    <name type="scientific">Siphoviridae sp. ctlwB1</name>
    <dbReference type="NCBI Taxonomy" id="2826449"/>
    <lineage>
        <taxon>Viruses</taxon>
        <taxon>Duplodnaviria</taxon>
        <taxon>Heunggongvirae</taxon>
        <taxon>Uroviricota</taxon>
        <taxon>Caudoviricetes</taxon>
    </lineage>
</organism>